<dbReference type="InterPro" id="IPR002156">
    <property type="entry name" value="RNaseH_domain"/>
</dbReference>
<dbReference type="Gene3D" id="3.30.420.10">
    <property type="entry name" value="Ribonuclease H-like superfamily/Ribonuclease H"/>
    <property type="match status" value="1"/>
</dbReference>
<dbReference type="GO" id="GO:0004523">
    <property type="term" value="F:RNA-DNA hybrid ribonuclease activity"/>
    <property type="evidence" value="ECO:0007669"/>
    <property type="project" value="InterPro"/>
</dbReference>
<dbReference type="OrthoDB" id="3265515at2759"/>
<dbReference type="SUPFAM" id="SSF53098">
    <property type="entry name" value="Ribonuclease H-like"/>
    <property type="match status" value="1"/>
</dbReference>
<dbReference type="AlphaFoldDB" id="A0A4S4LVU4"/>
<dbReference type="EMBL" id="SGPL01000156">
    <property type="protein sequence ID" value="THH16455.1"/>
    <property type="molecule type" value="Genomic_DNA"/>
</dbReference>
<name>A0A4S4LVU4_9AGAM</name>
<gene>
    <name evidence="2" type="ORF">EW146_g4190</name>
</gene>
<evidence type="ECO:0000313" key="2">
    <source>
        <dbReference type="EMBL" id="THH16455.1"/>
    </source>
</evidence>
<dbReference type="InterPro" id="IPR036397">
    <property type="entry name" value="RNaseH_sf"/>
</dbReference>
<evidence type="ECO:0000259" key="1">
    <source>
        <dbReference type="PROSITE" id="PS50879"/>
    </source>
</evidence>
<dbReference type="Pfam" id="PF00075">
    <property type="entry name" value="RNase_H"/>
    <property type="match status" value="1"/>
</dbReference>
<organism evidence="2 3">
    <name type="scientific">Bondarzewia mesenterica</name>
    <dbReference type="NCBI Taxonomy" id="1095465"/>
    <lineage>
        <taxon>Eukaryota</taxon>
        <taxon>Fungi</taxon>
        <taxon>Dikarya</taxon>
        <taxon>Basidiomycota</taxon>
        <taxon>Agaricomycotina</taxon>
        <taxon>Agaricomycetes</taxon>
        <taxon>Russulales</taxon>
        <taxon>Bondarzewiaceae</taxon>
        <taxon>Bondarzewia</taxon>
    </lineage>
</organism>
<reference evidence="2 3" key="1">
    <citation type="submission" date="2019-02" db="EMBL/GenBank/DDBJ databases">
        <title>Genome sequencing of the rare red list fungi Bondarzewia mesenterica.</title>
        <authorList>
            <person name="Buettner E."/>
            <person name="Kellner H."/>
        </authorList>
    </citation>
    <scope>NUCLEOTIDE SEQUENCE [LARGE SCALE GENOMIC DNA]</scope>
    <source>
        <strain evidence="2 3">DSM 108281</strain>
    </source>
</reference>
<dbReference type="CDD" id="cd09276">
    <property type="entry name" value="Rnase_HI_RT_non_LTR"/>
    <property type="match status" value="1"/>
</dbReference>
<accession>A0A4S4LVU4</accession>
<comment type="caution">
    <text evidence="2">The sequence shown here is derived from an EMBL/GenBank/DDBJ whole genome shotgun (WGS) entry which is preliminary data.</text>
</comment>
<proteinExistence type="predicted"/>
<dbReference type="PROSITE" id="PS50879">
    <property type="entry name" value="RNASE_H_1"/>
    <property type="match status" value="1"/>
</dbReference>
<protein>
    <recommendedName>
        <fullName evidence="1">RNase H type-1 domain-containing protein</fullName>
    </recommendedName>
</protein>
<feature type="domain" description="RNase H type-1" evidence="1">
    <location>
        <begin position="46"/>
        <end position="191"/>
    </location>
</feature>
<sequence length="282" mass="31969">MHIYNITPSSIEMIHLFCHHRPSTRPAFTTHIKKDKKAAISADRKLKSIIRVYTDGSAIDGKVGAAAYLYREDRVGEEPKKLFYHLGSVHDHTVFEAEAVGLTLVAELIRRESVDICQLTSISLDNQAAIAATDLRRPKSGYHILDTFNAQVDHLQDTRGGAYKLQLHWVPRHEDVARNEAVDKAAKQAAKGKTSLRIRLPEYLQNGSLPASISARRQAHQDALLECWKKEWEASPRHARISKYDPSLPSKSYLRRVKTFTRTQASLFIQLRTGHIPLQQHL</sequence>
<evidence type="ECO:0000313" key="3">
    <source>
        <dbReference type="Proteomes" id="UP000310158"/>
    </source>
</evidence>
<keyword evidence="3" id="KW-1185">Reference proteome</keyword>
<dbReference type="Proteomes" id="UP000310158">
    <property type="component" value="Unassembled WGS sequence"/>
</dbReference>
<dbReference type="InterPro" id="IPR012337">
    <property type="entry name" value="RNaseH-like_sf"/>
</dbReference>
<dbReference type="GO" id="GO:0003676">
    <property type="term" value="F:nucleic acid binding"/>
    <property type="evidence" value="ECO:0007669"/>
    <property type="project" value="InterPro"/>
</dbReference>